<comment type="caution">
    <text evidence="7">The sequence shown here is derived from an EMBL/GenBank/DDBJ whole genome shotgun (WGS) entry which is preliminary data.</text>
</comment>
<feature type="compositionally biased region" description="Basic and acidic residues" evidence="5">
    <location>
        <begin position="8"/>
        <end position="31"/>
    </location>
</feature>
<evidence type="ECO:0000256" key="5">
    <source>
        <dbReference type="SAM" id="MobiDB-lite"/>
    </source>
</evidence>
<feature type="region of interest" description="Disordered" evidence="5">
    <location>
        <begin position="155"/>
        <end position="181"/>
    </location>
</feature>
<evidence type="ECO:0000256" key="4">
    <source>
        <dbReference type="PROSITE-ProRule" id="PRU00510"/>
    </source>
</evidence>
<dbReference type="NCBIfam" id="TIGR02890">
    <property type="entry name" value="bacill_yteA"/>
    <property type="match status" value="1"/>
</dbReference>
<name>A0A2P8HDY5_9BACI</name>
<accession>A0A2P8HDY5</accession>
<feature type="domain" description="Zinc finger DksA/TraR C4-type" evidence="6">
    <location>
        <begin position="79"/>
        <end position="107"/>
    </location>
</feature>
<evidence type="ECO:0000256" key="3">
    <source>
        <dbReference type="ARBA" id="ARBA00022833"/>
    </source>
</evidence>
<dbReference type="SUPFAM" id="SSF109635">
    <property type="entry name" value="DnaK suppressor protein DksA, alpha-hairpin domain"/>
    <property type="match status" value="1"/>
</dbReference>
<evidence type="ECO:0000313" key="8">
    <source>
        <dbReference type="Proteomes" id="UP000242310"/>
    </source>
</evidence>
<dbReference type="Gene3D" id="1.20.120.910">
    <property type="entry name" value="DksA, coiled-coil domain"/>
    <property type="match status" value="1"/>
</dbReference>
<evidence type="ECO:0000256" key="1">
    <source>
        <dbReference type="ARBA" id="ARBA00022723"/>
    </source>
</evidence>
<dbReference type="OrthoDB" id="9811543at2"/>
<dbReference type="RefSeq" id="WP_106588883.1">
    <property type="nucleotide sequence ID" value="NZ_PYAV01000008.1"/>
</dbReference>
<dbReference type="Proteomes" id="UP000242310">
    <property type="component" value="Unassembled WGS sequence"/>
</dbReference>
<organism evidence="7 8">
    <name type="scientific">Salsuginibacillus halophilus</name>
    <dbReference type="NCBI Taxonomy" id="517424"/>
    <lineage>
        <taxon>Bacteria</taxon>
        <taxon>Bacillati</taxon>
        <taxon>Bacillota</taxon>
        <taxon>Bacilli</taxon>
        <taxon>Bacillales</taxon>
        <taxon>Bacillaceae</taxon>
        <taxon>Salsuginibacillus</taxon>
    </lineage>
</organism>
<dbReference type="PROSITE" id="PS51128">
    <property type="entry name" value="ZF_DKSA_2"/>
    <property type="match status" value="1"/>
</dbReference>
<dbReference type="Pfam" id="PF01258">
    <property type="entry name" value="zf-dskA_traR"/>
    <property type="match status" value="1"/>
</dbReference>
<proteinExistence type="predicted"/>
<keyword evidence="1" id="KW-0479">Metal-binding</keyword>
<dbReference type="SUPFAM" id="SSF57716">
    <property type="entry name" value="Glucocorticoid receptor-like (DNA-binding domain)"/>
    <property type="match status" value="1"/>
</dbReference>
<evidence type="ECO:0000259" key="6">
    <source>
        <dbReference type="Pfam" id="PF01258"/>
    </source>
</evidence>
<protein>
    <submittedName>
        <fullName evidence="7">TraR/DksA family transcriptional regulator</fullName>
    </submittedName>
</protein>
<keyword evidence="2" id="KW-0863">Zinc-finger</keyword>
<dbReference type="PANTHER" id="PTHR33823:SF4">
    <property type="entry name" value="GENERAL STRESS PROTEIN 16O"/>
    <property type="match status" value="1"/>
</dbReference>
<keyword evidence="3" id="KW-0862">Zinc</keyword>
<gene>
    <name evidence="7" type="ORF">B0H94_10812</name>
</gene>
<feature type="zinc finger region" description="dksA C4-type" evidence="4">
    <location>
        <begin position="84"/>
        <end position="108"/>
    </location>
</feature>
<evidence type="ECO:0000256" key="2">
    <source>
        <dbReference type="ARBA" id="ARBA00022771"/>
    </source>
</evidence>
<dbReference type="EMBL" id="PYAV01000008">
    <property type="protein sequence ID" value="PSL44402.1"/>
    <property type="molecule type" value="Genomic_DNA"/>
</dbReference>
<keyword evidence="8" id="KW-1185">Reference proteome</keyword>
<dbReference type="InterPro" id="IPR037187">
    <property type="entry name" value="DnaK_N"/>
</dbReference>
<feature type="region of interest" description="Disordered" evidence="5">
    <location>
        <begin position="1"/>
        <end position="48"/>
    </location>
</feature>
<evidence type="ECO:0000313" key="7">
    <source>
        <dbReference type="EMBL" id="PSL44402.1"/>
    </source>
</evidence>
<dbReference type="PANTHER" id="PTHR33823">
    <property type="entry name" value="RNA POLYMERASE-BINDING TRANSCRIPTION FACTOR DKSA-RELATED"/>
    <property type="match status" value="1"/>
</dbReference>
<reference evidence="7 8" key="1">
    <citation type="submission" date="2018-03" db="EMBL/GenBank/DDBJ databases">
        <title>Genomic Encyclopedia of Type Strains, Phase III (KMG-III): the genomes of soil and plant-associated and newly described type strains.</title>
        <authorList>
            <person name="Whitman W."/>
        </authorList>
    </citation>
    <scope>NUCLEOTIDE SEQUENCE [LARGE SCALE GENOMIC DNA]</scope>
    <source>
        <strain evidence="7 8">CGMCC 1.07653</strain>
    </source>
</reference>
<sequence length="181" mass="20477">MNDQDLAALKERLEAVTAGDEEKDRNFKEETTSELSVVDNHPGDTGTELFEREKDTALHEHRKLARQDAEAALARIEAGTYGYCTVCGEEIKKERLFANPSASECIEHAGRGEDWMHRPVEEEVQRPFSATGFIDEAEDHTYFDAEDTWNTVARYGASDDGQPWTKSRGEEDSENMDGRLF</sequence>
<dbReference type="InterPro" id="IPR000962">
    <property type="entry name" value="Znf_DskA_TraR"/>
</dbReference>
<dbReference type="GO" id="GO:0008270">
    <property type="term" value="F:zinc ion binding"/>
    <property type="evidence" value="ECO:0007669"/>
    <property type="project" value="UniProtKB-KW"/>
</dbReference>
<dbReference type="InterPro" id="IPR014240">
    <property type="entry name" value="YteA"/>
</dbReference>
<dbReference type="AlphaFoldDB" id="A0A2P8HDY5"/>